<feature type="transmembrane region" description="Helical" evidence="1">
    <location>
        <begin position="7"/>
        <end position="29"/>
    </location>
</feature>
<dbReference type="EMBL" id="CP114066">
    <property type="protein sequence ID" value="WAT23193.1"/>
    <property type="molecule type" value="Genomic_DNA"/>
</dbReference>
<reference evidence="2" key="1">
    <citation type="submission" date="2022-12" db="EMBL/GenBank/DDBJ databases">
        <title>Genomic of Bacillus halotolerans.</title>
        <authorList>
            <person name="Xu G."/>
            <person name="Ding Y."/>
        </authorList>
    </citation>
    <scope>NUCLEOTIDE SEQUENCE</scope>
    <source>
        <strain evidence="2">B13</strain>
    </source>
</reference>
<protein>
    <submittedName>
        <fullName evidence="2">Uncharacterized protein</fullName>
    </submittedName>
</protein>
<gene>
    <name evidence="2" type="ORF">O0R52_09655</name>
</gene>
<name>A0ABY7I5G3_9BACI</name>
<evidence type="ECO:0000256" key="1">
    <source>
        <dbReference type="SAM" id="Phobius"/>
    </source>
</evidence>
<keyword evidence="1" id="KW-1133">Transmembrane helix</keyword>
<accession>A0ABY7I5G3</accession>
<sequence length="50" mass="6373">MRFLQDFFAIWTFDKVMDYTIAAVIWFVFKSKSKQTEYHDHFEERRRHRN</sequence>
<keyword evidence="1" id="KW-0812">Transmembrane</keyword>
<keyword evidence="3" id="KW-1185">Reference proteome</keyword>
<evidence type="ECO:0000313" key="3">
    <source>
        <dbReference type="Proteomes" id="UP001164713"/>
    </source>
</evidence>
<evidence type="ECO:0000313" key="2">
    <source>
        <dbReference type="EMBL" id="WAT23193.1"/>
    </source>
</evidence>
<organism evidence="2 3">
    <name type="scientific">Bacillus halotolerans</name>
    <dbReference type="NCBI Taxonomy" id="260554"/>
    <lineage>
        <taxon>Bacteria</taxon>
        <taxon>Bacillati</taxon>
        <taxon>Bacillota</taxon>
        <taxon>Bacilli</taxon>
        <taxon>Bacillales</taxon>
        <taxon>Bacillaceae</taxon>
        <taxon>Bacillus</taxon>
    </lineage>
</organism>
<dbReference type="Proteomes" id="UP001164713">
    <property type="component" value="Chromosome"/>
</dbReference>
<keyword evidence="1" id="KW-0472">Membrane</keyword>
<dbReference type="RefSeq" id="WP_044155769.1">
    <property type="nucleotide sequence ID" value="NZ_CP098738.1"/>
</dbReference>
<proteinExistence type="predicted"/>